<dbReference type="Proteomes" id="UP000298390">
    <property type="component" value="Unassembled WGS sequence"/>
</dbReference>
<feature type="compositionally biased region" description="Low complexity" evidence="1">
    <location>
        <begin position="39"/>
        <end position="55"/>
    </location>
</feature>
<evidence type="ECO:0000313" key="3">
    <source>
        <dbReference type="Proteomes" id="UP000298390"/>
    </source>
</evidence>
<evidence type="ECO:0000313" key="2">
    <source>
        <dbReference type="EMBL" id="TFY64826.1"/>
    </source>
</evidence>
<name>A0A4Y9YQH9_9APHY</name>
<accession>A0A4Y9YQH9</accession>
<dbReference type="EMBL" id="SEKV01000086">
    <property type="protein sequence ID" value="TFY64826.1"/>
    <property type="molecule type" value="Genomic_DNA"/>
</dbReference>
<proteinExistence type="predicted"/>
<feature type="compositionally biased region" description="Low complexity" evidence="1">
    <location>
        <begin position="62"/>
        <end position="82"/>
    </location>
</feature>
<gene>
    <name evidence="2" type="ORF">EVJ58_g2363</name>
</gene>
<sequence>MTFATLRALHYIIGDALDDIENVFRHASAASDPLDALRSPISPSPSSLSPYSPDPYTAQGATPYSSYSPYSPTTSVSQSPGE</sequence>
<reference evidence="2 3" key="1">
    <citation type="submission" date="2019-01" db="EMBL/GenBank/DDBJ databases">
        <title>Genome sequencing of the rare red list fungi Fomitopsis rosea.</title>
        <authorList>
            <person name="Buettner E."/>
            <person name="Kellner H."/>
        </authorList>
    </citation>
    <scope>NUCLEOTIDE SEQUENCE [LARGE SCALE GENOMIC DNA]</scope>
    <source>
        <strain evidence="2 3">DSM 105464</strain>
    </source>
</reference>
<comment type="caution">
    <text evidence="2">The sequence shown here is derived from an EMBL/GenBank/DDBJ whole genome shotgun (WGS) entry which is preliminary data.</text>
</comment>
<dbReference type="AlphaFoldDB" id="A0A4Y9YQH9"/>
<evidence type="ECO:0000256" key="1">
    <source>
        <dbReference type="SAM" id="MobiDB-lite"/>
    </source>
</evidence>
<feature type="region of interest" description="Disordered" evidence="1">
    <location>
        <begin position="34"/>
        <end position="82"/>
    </location>
</feature>
<protein>
    <submittedName>
        <fullName evidence="2">Uncharacterized protein</fullName>
    </submittedName>
</protein>
<organism evidence="2 3">
    <name type="scientific">Rhodofomes roseus</name>
    <dbReference type="NCBI Taxonomy" id="34475"/>
    <lineage>
        <taxon>Eukaryota</taxon>
        <taxon>Fungi</taxon>
        <taxon>Dikarya</taxon>
        <taxon>Basidiomycota</taxon>
        <taxon>Agaricomycotina</taxon>
        <taxon>Agaricomycetes</taxon>
        <taxon>Polyporales</taxon>
        <taxon>Rhodofomes</taxon>
    </lineage>
</organism>